<evidence type="ECO:0000259" key="2">
    <source>
        <dbReference type="Pfam" id="PF01370"/>
    </source>
</evidence>
<dbReference type="SUPFAM" id="SSF51735">
    <property type="entry name" value="NAD(P)-binding Rossmann-fold domains"/>
    <property type="match status" value="1"/>
</dbReference>
<comment type="caution">
    <text evidence="3">The sequence shown here is derived from an EMBL/GenBank/DDBJ whole genome shotgun (WGS) entry which is preliminary data.</text>
</comment>
<proteinExistence type="predicted"/>
<dbReference type="RefSeq" id="WP_247025886.1">
    <property type="nucleotide sequence ID" value="NZ_JALKCH010000001.1"/>
</dbReference>
<feature type="domain" description="NAD-dependent epimerase/dehydratase" evidence="2">
    <location>
        <begin position="13"/>
        <end position="249"/>
    </location>
</feature>
<evidence type="ECO:0000256" key="1">
    <source>
        <dbReference type="ARBA" id="ARBA00023027"/>
    </source>
</evidence>
<dbReference type="InterPro" id="IPR001509">
    <property type="entry name" value="Epimerase_deHydtase"/>
</dbReference>
<name>A0ABT0D6N3_9HYPH</name>
<dbReference type="InterPro" id="IPR036291">
    <property type="entry name" value="NAD(P)-bd_dom_sf"/>
</dbReference>
<dbReference type="Pfam" id="PF01370">
    <property type="entry name" value="Epimerase"/>
    <property type="match status" value="1"/>
</dbReference>
<sequence>MPHKASDSQTTPVLVTGAAGFIGFHIARRLLETGTPVVGIDNINSYYDPRLKQARLAVLEGKEGFRFQKLDLADRDATAELFATLRPRQVVHMAAQAGVRYSLSNPHAYADSNLLGFLNVLEGCRHCGAEHLLYASSSSVYGANAALPFRVGDNVDHPLSLYAATKKANELMAHTYSHLYGLPTTGLRFFTVYGPWGRPDMAIFLFTDAILHGRPIDVFNNGAMRRDFTYIDDVTEAVLRLIDKPAAPNPAWNAEAPDPATSLAPYRIYNIGNSEPVGLLDLIDVVEAACGRKAVRNFLPMQAGDVKATYADVAALKQAVDFAPRTPVDEGVRRFVTWYSDIYLRQIAPNNEMCGDSSPAL</sequence>
<dbReference type="PRINTS" id="PR01713">
    <property type="entry name" value="NUCEPIMERASE"/>
</dbReference>
<dbReference type="Proteomes" id="UP001203284">
    <property type="component" value="Unassembled WGS sequence"/>
</dbReference>
<keyword evidence="4" id="KW-1185">Reference proteome</keyword>
<dbReference type="EMBL" id="JALKCH010000001">
    <property type="protein sequence ID" value="MCK0195612.1"/>
    <property type="molecule type" value="Genomic_DNA"/>
</dbReference>
<protein>
    <submittedName>
        <fullName evidence="3">NAD-dependent epimerase</fullName>
    </submittedName>
</protein>
<evidence type="ECO:0000313" key="4">
    <source>
        <dbReference type="Proteomes" id="UP001203284"/>
    </source>
</evidence>
<evidence type="ECO:0000313" key="3">
    <source>
        <dbReference type="EMBL" id="MCK0195612.1"/>
    </source>
</evidence>
<dbReference type="Gene3D" id="3.40.50.720">
    <property type="entry name" value="NAD(P)-binding Rossmann-like Domain"/>
    <property type="match status" value="1"/>
</dbReference>
<organism evidence="3 4">
    <name type="scientific">Ancylobacter crimeensis</name>
    <dbReference type="NCBI Taxonomy" id="2579147"/>
    <lineage>
        <taxon>Bacteria</taxon>
        <taxon>Pseudomonadati</taxon>
        <taxon>Pseudomonadota</taxon>
        <taxon>Alphaproteobacteria</taxon>
        <taxon>Hyphomicrobiales</taxon>
        <taxon>Xanthobacteraceae</taxon>
        <taxon>Ancylobacter</taxon>
    </lineage>
</organism>
<dbReference type="PANTHER" id="PTHR43574">
    <property type="entry name" value="EPIMERASE-RELATED"/>
    <property type="match status" value="1"/>
</dbReference>
<gene>
    <name evidence="3" type="ORF">MWN34_01660</name>
</gene>
<dbReference type="CDD" id="cd05253">
    <property type="entry name" value="UDP_GE_SDE_e"/>
    <property type="match status" value="1"/>
</dbReference>
<keyword evidence="1" id="KW-0520">NAD</keyword>
<accession>A0ABT0D6N3</accession>
<reference evidence="3 4" key="1">
    <citation type="submission" date="2022-04" db="EMBL/GenBank/DDBJ databases">
        <authorList>
            <person name="Grouzdev D.S."/>
            <person name="Pantiukh K.S."/>
            <person name="Krutkina M.S."/>
        </authorList>
    </citation>
    <scope>NUCLEOTIDE SEQUENCE [LARGE SCALE GENOMIC DNA]</scope>
    <source>
        <strain evidence="3 4">6x-1</strain>
    </source>
</reference>